<comment type="caution">
    <text evidence="2">The sequence shown here is derived from an EMBL/GenBank/DDBJ whole genome shotgun (WGS) entry which is preliminary data.</text>
</comment>
<evidence type="ECO:0000259" key="1">
    <source>
        <dbReference type="Pfam" id="PF00496"/>
    </source>
</evidence>
<protein>
    <recommendedName>
        <fullName evidence="1">Solute-binding protein family 5 domain-containing protein</fullName>
    </recommendedName>
</protein>
<accession>X0Z0B9</accession>
<name>X0Z0B9_9ZZZZ</name>
<evidence type="ECO:0000313" key="2">
    <source>
        <dbReference type="EMBL" id="GAG52102.1"/>
    </source>
</evidence>
<proteinExistence type="predicted"/>
<feature type="domain" description="Solute-binding protein family 5" evidence="1">
    <location>
        <begin position="19"/>
        <end position="122"/>
    </location>
</feature>
<dbReference type="InterPro" id="IPR000914">
    <property type="entry name" value="SBP_5_dom"/>
</dbReference>
<sequence>CWNSPLGIVLALAEDSVVDVQVREAMLQAIDVTAIRERLGLESPVVLNEASFGPRALTIRPDAEDAVTPRELLEEAGVADGLAIQIQVEERGEEERATLLAVAGILQQQLLDIGLDVTIAPCTDTDICMRVFFTTEGTASEGL</sequence>
<gene>
    <name evidence="2" type="ORF">S01H1_79400</name>
</gene>
<dbReference type="AlphaFoldDB" id="X0Z0B9"/>
<feature type="non-terminal residue" evidence="2">
    <location>
        <position position="1"/>
    </location>
</feature>
<dbReference type="SUPFAM" id="SSF53850">
    <property type="entry name" value="Periplasmic binding protein-like II"/>
    <property type="match status" value="1"/>
</dbReference>
<reference evidence="2" key="1">
    <citation type="journal article" date="2014" name="Front. Microbiol.">
        <title>High frequency of phylogenetically diverse reductive dehalogenase-homologous genes in deep subseafloor sedimentary metagenomes.</title>
        <authorList>
            <person name="Kawai M."/>
            <person name="Futagami T."/>
            <person name="Toyoda A."/>
            <person name="Takaki Y."/>
            <person name="Nishi S."/>
            <person name="Hori S."/>
            <person name="Arai W."/>
            <person name="Tsubouchi T."/>
            <person name="Morono Y."/>
            <person name="Uchiyama I."/>
            <person name="Ito T."/>
            <person name="Fujiyama A."/>
            <person name="Inagaki F."/>
            <person name="Takami H."/>
        </authorList>
    </citation>
    <scope>NUCLEOTIDE SEQUENCE</scope>
    <source>
        <strain evidence="2">Expedition CK06-06</strain>
    </source>
</reference>
<organism evidence="2">
    <name type="scientific">marine sediment metagenome</name>
    <dbReference type="NCBI Taxonomy" id="412755"/>
    <lineage>
        <taxon>unclassified sequences</taxon>
        <taxon>metagenomes</taxon>
        <taxon>ecological metagenomes</taxon>
    </lineage>
</organism>
<dbReference type="Gene3D" id="3.10.105.10">
    <property type="entry name" value="Dipeptide-binding Protein, Domain 3"/>
    <property type="match status" value="1"/>
</dbReference>
<dbReference type="Pfam" id="PF00496">
    <property type="entry name" value="SBP_bac_5"/>
    <property type="match status" value="1"/>
</dbReference>
<dbReference type="EMBL" id="BARS01053520">
    <property type="protein sequence ID" value="GAG52102.1"/>
    <property type="molecule type" value="Genomic_DNA"/>
</dbReference>